<gene>
    <name evidence="1" type="ORF">HMPREF3216_00621</name>
</gene>
<organism evidence="1 2">
    <name type="scientific">Gardnerella vaginalis</name>
    <dbReference type="NCBI Taxonomy" id="2702"/>
    <lineage>
        <taxon>Bacteria</taxon>
        <taxon>Bacillati</taxon>
        <taxon>Actinomycetota</taxon>
        <taxon>Actinomycetes</taxon>
        <taxon>Bifidobacteriales</taxon>
        <taxon>Bifidobacteriaceae</taxon>
        <taxon>Gardnerella</taxon>
    </lineage>
</organism>
<dbReference type="RefSeq" id="WP_060786841.1">
    <property type="nucleotide sequence ID" value="NZ_KQ956814.1"/>
</dbReference>
<dbReference type="PATRIC" id="fig|2702.99.peg.611"/>
<dbReference type="EMBL" id="LRQA01000033">
    <property type="protein sequence ID" value="KXA18334.1"/>
    <property type="molecule type" value="Genomic_DNA"/>
</dbReference>
<dbReference type="OrthoDB" id="9769481at2"/>
<dbReference type="InterPro" id="IPR029058">
    <property type="entry name" value="AB_hydrolase_fold"/>
</dbReference>
<dbReference type="Pfam" id="PF11187">
    <property type="entry name" value="Mbeg1-like"/>
    <property type="match status" value="2"/>
</dbReference>
<protein>
    <recommendedName>
        <fullName evidence="3">Triacylglycerol lipase</fullName>
    </recommendedName>
</protein>
<evidence type="ECO:0000313" key="1">
    <source>
        <dbReference type="EMBL" id="KXA18334.1"/>
    </source>
</evidence>
<accession>A0A133NPW8</accession>
<dbReference type="SUPFAM" id="SSF53474">
    <property type="entry name" value="alpha/beta-Hydrolases"/>
    <property type="match status" value="1"/>
</dbReference>
<dbReference type="InterPro" id="IPR024499">
    <property type="entry name" value="Mbeg1-like"/>
</dbReference>
<evidence type="ECO:0000313" key="2">
    <source>
        <dbReference type="Proteomes" id="UP000070558"/>
    </source>
</evidence>
<comment type="caution">
    <text evidence="1">The sequence shown here is derived from an EMBL/GenBank/DDBJ whole genome shotgun (WGS) entry which is preliminary data.</text>
</comment>
<proteinExistence type="predicted"/>
<dbReference type="AlphaFoldDB" id="A0A133NPW8"/>
<reference evidence="1 2" key="1">
    <citation type="submission" date="2016-01" db="EMBL/GenBank/DDBJ databases">
        <authorList>
            <person name="Oliw E.H."/>
        </authorList>
    </citation>
    <scope>NUCLEOTIDE SEQUENCE [LARGE SCALE GENOMIC DNA]</scope>
    <source>
        <strain evidence="1 2">GED7760B</strain>
    </source>
</reference>
<evidence type="ECO:0008006" key="3">
    <source>
        <dbReference type="Google" id="ProtNLM"/>
    </source>
</evidence>
<name>A0A133NPW8_GARVA</name>
<sequence>MSNILDLMNTDFTNFKDRKFNAVDSLILCELAYVCMPESIPKYNDDSNAVATVPISDLLRGEDFSAMFSSGSTKVDEFRKNLLLAVAASPRYRGMRVGEVLERFDESNIDDSCEQQFAAVTFDLTDCVGSSCFVVAFRGTDNTLVGWKEDFNMAFRCPVPAQESAAEYLHSISRRVCKDSCKSGGIRRIFNSVADYFANLFNKKNNSEDSYLDKSDFKNSDLDKINLENSSDCDLSDNPQIFVVGHSKGGNMAAYAAMRLDAQDRSLGNHISKIYSMDGPSFGSDVVDPKVFSRVVSRIEKVVPQSAFIGLIMDTGVPYKVTVADSIGLMQHFGMYWQVKDGDFDYCDCVTPRALAVSKAANEWMMNLPFEERKRRIDSVYSMFSSLGYSTFDEMSSHWSEVVPKLLKIAMHMDSKTHELIRSVMSAFALAGGSDKKN</sequence>
<dbReference type="Proteomes" id="UP000070558">
    <property type="component" value="Unassembled WGS sequence"/>
</dbReference>
<dbReference type="Gene3D" id="3.40.50.1820">
    <property type="entry name" value="alpha/beta hydrolase"/>
    <property type="match status" value="1"/>
</dbReference>